<dbReference type="InterPro" id="IPR000182">
    <property type="entry name" value="GNAT_dom"/>
</dbReference>
<dbReference type="GO" id="GO:1990189">
    <property type="term" value="F:protein N-terminal-serine acetyltransferase activity"/>
    <property type="evidence" value="ECO:0007669"/>
    <property type="project" value="TreeGrafter"/>
</dbReference>
<dbReference type="InterPro" id="IPR016181">
    <property type="entry name" value="Acyl_CoA_acyltransferase"/>
</dbReference>
<proteinExistence type="predicted"/>
<dbReference type="Gene3D" id="3.40.630.30">
    <property type="match status" value="1"/>
</dbReference>
<organism evidence="2 3">
    <name type="scientific">Companilactobacillus farciminis</name>
    <dbReference type="NCBI Taxonomy" id="1612"/>
    <lineage>
        <taxon>Bacteria</taxon>
        <taxon>Bacillati</taxon>
        <taxon>Bacillota</taxon>
        <taxon>Bacilli</taxon>
        <taxon>Lactobacillales</taxon>
        <taxon>Lactobacillaceae</taxon>
        <taxon>Companilactobacillus</taxon>
    </lineage>
</organism>
<dbReference type="GO" id="GO:0008999">
    <property type="term" value="F:protein-N-terminal-alanine acetyltransferase activity"/>
    <property type="evidence" value="ECO:0007669"/>
    <property type="project" value="TreeGrafter"/>
</dbReference>
<sequence length="198" mass="22367">MLSPLSLKKCCTMKYKIINEGDSMQEWLVRENVKLKIVDPKDAESLYEQIEKTRPQLAKFMPWGESTKSVAGERAFLEYCQDRMAAKKLWNASIWINGHPVGMIDLHNIDLNNKHAEVGYWLGGEFQGNGVMTDCLKKLLEIGFDELGLHKIKLMAEEVNLASNAVAKKVGFQLEGTLKDEIFSAGKYHDASLYGLVK</sequence>
<dbReference type="Proteomes" id="UP000295257">
    <property type="component" value="Unassembled WGS sequence"/>
</dbReference>
<accession>A0A4R5NHT8</accession>
<keyword evidence="3" id="KW-1185">Reference proteome</keyword>
<reference evidence="2 3" key="1">
    <citation type="journal article" date="2019" name="Appl. Microbiol. Biotechnol.">
        <title>Uncovering carbohydrate metabolism through a genotype-phenotype association study of 56 lactic acid bacteria genomes.</title>
        <authorList>
            <person name="Buron-Moles G."/>
            <person name="Chailyan A."/>
            <person name="Dolejs I."/>
            <person name="Forster J."/>
            <person name="Miks M.H."/>
        </authorList>
    </citation>
    <scope>NUCLEOTIDE SEQUENCE [LARGE SCALE GENOMIC DNA]</scope>
    <source>
        <strain evidence="2 3">ATCC 29644</strain>
    </source>
</reference>
<dbReference type="AlphaFoldDB" id="A0A4R5NHT8"/>
<name>A0A4R5NHT8_9LACO</name>
<dbReference type="OrthoDB" id="9784707at2"/>
<evidence type="ECO:0000313" key="3">
    <source>
        <dbReference type="Proteomes" id="UP000295257"/>
    </source>
</evidence>
<dbReference type="PANTHER" id="PTHR43441:SF11">
    <property type="entry name" value="RIBOSOMAL-PROTEIN-SERINE ACETYLTRANSFERASE"/>
    <property type="match status" value="1"/>
</dbReference>
<dbReference type="PROSITE" id="PS51186">
    <property type="entry name" value="GNAT"/>
    <property type="match status" value="1"/>
</dbReference>
<dbReference type="PANTHER" id="PTHR43441">
    <property type="entry name" value="RIBOSOMAL-PROTEIN-SERINE ACETYLTRANSFERASE"/>
    <property type="match status" value="1"/>
</dbReference>
<evidence type="ECO:0000259" key="1">
    <source>
        <dbReference type="PROSITE" id="PS51186"/>
    </source>
</evidence>
<dbReference type="SUPFAM" id="SSF55729">
    <property type="entry name" value="Acyl-CoA N-acyltransferases (Nat)"/>
    <property type="match status" value="1"/>
</dbReference>
<dbReference type="Pfam" id="PF13302">
    <property type="entry name" value="Acetyltransf_3"/>
    <property type="match status" value="1"/>
</dbReference>
<dbReference type="EMBL" id="PUFN01000006">
    <property type="protein sequence ID" value="TDG74123.1"/>
    <property type="molecule type" value="Genomic_DNA"/>
</dbReference>
<dbReference type="GO" id="GO:0005737">
    <property type="term" value="C:cytoplasm"/>
    <property type="evidence" value="ECO:0007669"/>
    <property type="project" value="TreeGrafter"/>
</dbReference>
<evidence type="ECO:0000313" key="2">
    <source>
        <dbReference type="EMBL" id="TDG74123.1"/>
    </source>
</evidence>
<comment type="caution">
    <text evidence="2">The sequence shown here is derived from an EMBL/GenBank/DDBJ whole genome shotgun (WGS) entry which is preliminary data.</text>
</comment>
<protein>
    <recommendedName>
        <fullName evidence="1">N-acetyltransferase domain-containing protein</fullName>
    </recommendedName>
</protein>
<gene>
    <name evidence="2" type="ORF">C5L30_002068</name>
</gene>
<feature type="domain" description="N-acetyltransferase" evidence="1">
    <location>
        <begin position="33"/>
        <end position="190"/>
    </location>
</feature>
<dbReference type="InterPro" id="IPR051908">
    <property type="entry name" value="Ribosomal_N-acetyltransferase"/>
</dbReference>